<keyword evidence="4 12" id="KW-0328">Glycosyltransferase</keyword>
<dbReference type="PANTHER" id="PTHR22760">
    <property type="entry name" value="GLYCOSYLTRANSFERASE"/>
    <property type="match status" value="1"/>
</dbReference>
<dbReference type="Pfam" id="PF03901">
    <property type="entry name" value="Glyco_transf_22"/>
    <property type="match status" value="1"/>
</dbReference>
<keyword evidence="8 12" id="KW-1133">Transmembrane helix</keyword>
<keyword evidence="5" id="KW-0808">Transferase</keyword>
<feature type="chain" id="PRO_5040488419" description="Mannosyltransferase" evidence="13">
    <location>
        <begin position="20"/>
        <end position="545"/>
    </location>
</feature>
<proteinExistence type="inferred from homology"/>
<feature type="transmembrane region" description="Helical" evidence="12">
    <location>
        <begin position="287"/>
        <end position="309"/>
    </location>
</feature>
<dbReference type="InterPro" id="IPR005599">
    <property type="entry name" value="GPI_mannosylTrfase"/>
</dbReference>
<evidence type="ECO:0000256" key="8">
    <source>
        <dbReference type="ARBA" id="ARBA00022989"/>
    </source>
</evidence>
<comment type="similarity">
    <text evidence="3 12">Belongs to the glycosyltransferase 22 family.</text>
</comment>
<evidence type="ECO:0000256" key="6">
    <source>
        <dbReference type="ARBA" id="ARBA00022692"/>
    </source>
</evidence>
<dbReference type="Proteomes" id="UP000807769">
    <property type="component" value="Unassembled WGS sequence"/>
</dbReference>
<feature type="transmembrane region" description="Helical" evidence="12">
    <location>
        <begin position="365"/>
        <end position="387"/>
    </location>
</feature>
<dbReference type="GO" id="GO:0005789">
    <property type="term" value="C:endoplasmic reticulum membrane"/>
    <property type="evidence" value="ECO:0007669"/>
    <property type="project" value="UniProtKB-SubCell"/>
</dbReference>
<feature type="transmembrane region" description="Helical" evidence="12">
    <location>
        <begin position="178"/>
        <end position="203"/>
    </location>
</feature>
<evidence type="ECO:0000256" key="4">
    <source>
        <dbReference type="ARBA" id="ARBA00022676"/>
    </source>
</evidence>
<evidence type="ECO:0000256" key="11">
    <source>
        <dbReference type="ARBA" id="ARBA00048899"/>
    </source>
</evidence>
<dbReference type="GO" id="GO:0006487">
    <property type="term" value="P:protein N-linked glycosylation"/>
    <property type="evidence" value="ECO:0007669"/>
    <property type="project" value="TreeGrafter"/>
</dbReference>
<comment type="pathway">
    <text evidence="2">Protein modification; protein glycosylation.</text>
</comment>
<dbReference type="OrthoDB" id="19039at2759"/>
<evidence type="ECO:0000256" key="10">
    <source>
        <dbReference type="ARBA" id="ARBA00044721"/>
    </source>
</evidence>
<keyword evidence="6 12" id="KW-0812">Transmembrane</keyword>
<feature type="transmembrane region" description="Helical" evidence="12">
    <location>
        <begin position="94"/>
        <end position="111"/>
    </location>
</feature>
<evidence type="ECO:0000256" key="3">
    <source>
        <dbReference type="ARBA" id="ARBA00007063"/>
    </source>
</evidence>
<dbReference type="GeneID" id="64624448"/>
<dbReference type="EC" id="2.4.1.-" evidence="12"/>
<organism evidence="14 15">
    <name type="scientific">Suillus subaureus</name>
    <dbReference type="NCBI Taxonomy" id="48587"/>
    <lineage>
        <taxon>Eukaryota</taxon>
        <taxon>Fungi</taxon>
        <taxon>Dikarya</taxon>
        <taxon>Basidiomycota</taxon>
        <taxon>Agaricomycotina</taxon>
        <taxon>Agaricomycetes</taxon>
        <taxon>Agaricomycetidae</taxon>
        <taxon>Boletales</taxon>
        <taxon>Suillineae</taxon>
        <taxon>Suillaceae</taxon>
        <taxon>Suillus</taxon>
    </lineage>
</organism>
<keyword evidence="7 12" id="KW-0256">Endoplasmic reticulum</keyword>
<gene>
    <name evidence="14" type="ORF">BJ212DRAFT_1264715</name>
</gene>
<comment type="catalytic activity">
    <reaction evidence="11">
        <text>an alpha-D-Man-(1-&gt;2)-alpha-D-Man-(1-&gt;2)-alpha-D-Man-(1-&gt;3)-[alpha-D-Man-(1-&gt;2)-alpha-D-Man-(1-&gt;3)-alpha-D-Man-(1-&gt;6)]-beta-D-Man-(1-&gt;4)-beta-D-GlcNAc-(1-&gt;4)-alpha-D-GlcNAc-diphospho-di-trans,poly-cis-dolichol + a di-trans,poly-cis-dolichyl beta-D-mannosyl phosphate = an alpha-D-Man-(1-&gt;2)-alpha-D-Man-(1-&gt;2)-alpha-D-Man-(1-&gt;3)-[alpha-D-Man-(1-&gt;2)-alpha-D-Man-(1-&gt;3)-[alpha-D-Man-(1-&gt;6)]-alpha-D-Man-(1-&gt;6)]-beta-D-Man-(1-&gt;4)-beta-D-GlcNAc-(1-&gt;4)-alpha-D-GlcNAc-diphospho-di-trans,poly-cis-dolichol + a di-trans,poly-cis-dolichyl phosphate + H(+)</text>
        <dbReference type="Rhea" id="RHEA:29535"/>
        <dbReference type="Rhea" id="RHEA-COMP:19498"/>
        <dbReference type="Rhea" id="RHEA-COMP:19501"/>
        <dbReference type="Rhea" id="RHEA-COMP:19518"/>
        <dbReference type="Rhea" id="RHEA-COMP:19519"/>
        <dbReference type="ChEBI" id="CHEBI:15378"/>
        <dbReference type="ChEBI" id="CHEBI:57683"/>
        <dbReference type="ChEBI" id="CHEBI:58211"/>
        <dbReference type="ChEBI" id="CHEBI:132517"/>
        <dbReference type="ChEBI" id="CHEBI:132519"/>
        <dbReference type="EC" id="2.4.1.260"/>
    </reaction>
    <physiologicalReaction direction="left-to-right" evidence="11">
        <dbReference type="Rhea" id="RHEA:29536"/>
    </physiologicalReaction>
</comment>
<evidence type="ECO:0000256" key="9">
    <source>
        <dbReference type="ARBA" id="ARBA00023136"/>
    </source>
</evidence>
<dbReference type="AlphaFoldDB" id="A0A9P7JGZ6"/>
<keyword evidence="13" id="KW-0732">Signal</keyword>
<evidence type="ECO:0000256" key="13">
    <source>
        <dbReference type="SAM" id="SignalP"/>
    </source>
</evidence>
<dbReference type="GO" id="GO:0052917">
    <property type="term" value="F:dol-P-Man:Man(7)GlcNAc(2)-PP-Dol alpha-1,6-mannosyltransferase activity"/>
    <property type="evidence" value="ECO:0007669"/>
    <property type="project" value="UniProtKB-EC"/>
</dbReference>
<comment type="function">
    <text evidence="10">Mannosyltransferase that operates in the biosynthetic pathway of dolichol-linked oligosaccharides, the glycan precursors employed in protein asparagine (N)-glycosylation. The assembly of dolichol-linked oligosaccharides begins on the cytosolic side of the endoplasmic reticulum membrane and finishes in its lumen. The sequential addition of sugars to dolichol pyrophosphate produces dolichol-linked oligosaccharides containing fourteen sugars, including two GlcNAcs, nine mannoses and three glucoses. Once assembled, the oligosaccharide is transferred from the lipid to nascent proteins by oligosaccharyltransferases. In the lumen of the endoplasmic reticulum, adds the eighth mannose residue in an alpha-1,6 linkage onto Man(7)GlcNAc(2)-PP-dolichol to produce Man(8)GlcNAc(2)-PP-dolichol.</text>
</comment>
<comment type="subcellular location">
    <subcellularLocation>
        <location evidence="1 12">Endoplasmic reticulum membrane</location>
        <topology evidence="1 12">Multi-pass membrane protein</topology>
    </subcellularLocation>
</comment>
<comment type="caution">
    <text evidence="14">The sequence shown here is derived from an EMBL/GenBank/DDBJ whole genome shotgun (WGS) entry which is preliminary data.</text>
</comment>
<feature type="transmembrane region" description="Helical" evidence="12">
    <location>
        <begin position="215"/>
        <end position="236"/>
    </location>
</feature>
<dbReference type="EMBL" id="JABBWG010000006">
    <property type="protein sequence ID" value="KAG1821978.1"/>
    <property type="molecule type" value="Genomic_DNA"/>
</dbReference>
<dbReference type="PANTHER" id="PTHR22760:SF1">
    <property type="entry name" value="DOL-P-MAN:MAN(7)GLCNAC(2)-PP-DOL ALPHA-1,6-MANNOSYLTRANSFERASE"/>
    <property type="match status" value="1"/>
</dbReference>
<evidence type="ECO:0000256" key="2">
    <source>
        <dbReference type="ARBA" id="ARBA00004922"/>
    </source>
</evidence>
<evidence type="ECO:0000256" key="7">
    <source>
        <dbReference type="ARBA" id="ARBA00022824"/>
    </source>
</evidence>
<evidence type="ECO:0000256" key="1">
    <source>
        <dbReference type="ARBA" id="ARBA00004477"/>
    </source>
</evidence>
<reference evidence="14" key="1">
    <citation type="journal article" date="2020" name="New Phytol.">
        <title>Comparative genomics reveals dynamic genome evolution in host specialist ectomycorrhizal fungi.</title>
        <authorList>
            <person name="Lofgren L.A."/>
            <person name="Nguyen N.H."/>
            <person name="Vilgalys R."/>
            <person name="Ruytinx J."/>
            <person name="Liao H.L."/>
            <person name="Branco S."/>
            <person name="Kuo A."/>
            <person name="LaButti K."/>
            <person name="Lipzen A."/>
            <person name="Andreopoulos W."/>
            <person name="Pangilinan J."/>
            <person name="Riley R."/>
            <person name="Hundley H."/>
            <person name="Na H."/>
            <person name="Barry K."/>
            <person name="Grigoriev I.V."/>
            <person name="Stajich J.E."/>
            <person name="Kennedy P.G."/>
        </authorList>
    </citation>
    <scope>NUCLEOTIDE SEQUENCE</scope>
    <source>
        <strain evidence="14">MN1</strain>
    </source>
</reference>
<keyword evidence="9 12" id="KW-0472">Membrane</keyword>
<evidence type="ECO:0000313" key="15">
    <source>
        <dbReference type="Proteomes" id="UP000807769"/>
    </source>
</evidence>
<protein>
    <recommendedName>
        <fullName evidence="12">Mannosyltransferase</fullName>
        <ecNumber evidence="12">2.4.1.-</ecNumber>
    </recommendedName>
</protein>
<keyword evidence="15" id="KW-1185">Reference proteome</keyword>
<evidence type="ECO:0000256" key="12">
    <source>
        <dbReference type="RuleBase" id="RU363075"/>
    </source>
</evidence>
<dbReference type="RefSeq" id="XP_041196718.1">
    <property type="nucleotide sequence ID" value="XM_041330431.1"/>
</dbReference>
<evidence type="ECO:0000256" key="5">
    <source>
        <dbReference type="ARBA" id="ARBA00022679"/>
    </source>
</evidence>
<sequence>MSFIMDLLLLATSWAHVLLAPYTKVEESFNLHATHDVLMYGVGRDNLYKFDHNIFPGAVPRTFIGSILLAWLTSPVAYIASQWGLLSTKLDLQIAVRLVLATLNATGFMLIRRAVCRRFGRPTGLMYVLLTCSQFHLPFWMGRTLPNMFALFPVNLGFYALYDRAPQSQYPTRRSVDVAFALLTFTAVVFRSEVALLLAPLAIQALLLRHISFMRLIRVGFLSAVLSIGAYCSLYAETSATVERLALTVTIDSYLWNQWPLWPELYGIYFNVYQGKSSDWGTSPVHAYFLSHLPKLLLGSLPLAVLGAMLDNRVRALMYPPVLSIALLSCLGHKEWRFIIYVVPFFNVAAARGARWMVIRRKGGLFGRITFLAAMGILALNCVITIVSTRASMANYPGGSALAIFNDQYADQHAAQVHISNLAAQTGASLFLQSHSPPYIPSITAPATNDWVYNKTESLSPRDLTASTPFTHVIAESSAEFVKTGRWKLVDSVQGFSRWKLNLPRGGIAKVLEVPLHQWLSVLEMETNNQLYILERAKQDDTCQN</sequence>
<feature type="signal peptide" evidence="13">
    <location>
        <begin position="1"/>
        <end position="19"/>
    </location>
</feature>
<evidence type="ECO:0000313" key="14">
    <source>
        <dbReference type="EMBL" id="KAG1821978.1"/>
    </source>
</evidence>
<accession>A0A9P7JGZ6</accession>
<name>A0A9P7JGZ6_9AGAM</name>